<evidence type="ECO:0000256" key="2">
    <source>
        <dbReference type="SAM" id="Phobius"/>
    </source>
</evidence>
<reference evidence="3 4" key="1">
    <citation type="submission" date="2016-12" db="EMBL/GenBank/DDBJ databases">
        <title>Draft genome of Tersicoccus phoenicis 1P05MA.</title>
        <authorList>
            <person name="Nakajima Y."/>
            <person name="Yoshizawa S."/>
            <person name="Nakamura K."/>
            <person name="Ogura Y."/>
            <person name="Hayashi T."/>
            <person name="Kogure K."/>
        </authorList>
    </citation>
    <scope>NUCLEOTIDE SEQUENCE [LARGE SCALE GENOMIC DNA]</scope>
    <source>
        <strain evidence="3 4">1p05MA</strain>
    </source>
</reference>
<evidence type="ECO:0000256" key="1">
    <source>
        <dbReference type="SAM" id="MobiDB-lite"/>
    </source>
</evidence>
<dbReference type="GO" id="GO:0005886">
    <property type="term" value="C:plasma membrane"/>
    <property type="evidence" value="ECO:0007669"/>
    <property type="project" value="TreeGrafter"/>
</dbReference>
<sequence>MTRDDPDTAPTGHADSRTHSIPAPIGVLLAIVAGVAFALQSRITGAVAGQLHDGFAAAALSFGVGAVALVIGVAVIPAGRRSFARLVHGLRAGDPPSWYLVAGGIGAGVVLAQGLTVGVLGVAIFTIALVAGQTLSGVLVDAAGFGTHQRRPPTLPRSVGSVLTIVAVVWAVESRFTGGTDVAAIIGPLLLPFAGGLLFGFQQAMNGRIGSIAGTPMISALTNFTVGALVLLLAWGVKQLVVPTTEPLPTAWWAYLPGLLGIAVVSISAMLVPRLGVLLLGLGIIAGQLVGSLGLDVIVPTPGVHVALSTVGGTALTLVAVAVATVPWRSDRALLAAGRRSRQRVVSDGPDGRTGRTGETDADRAAR</sequence>
<feature type="transmembrane region" description="Helical" evidence="2">
    <location>
        <begin position="55"/>
        <end position="76"/>
    </location>
</feature>
<evidence type="ECO:0008006" key="5">
    <source>
        <dbReference type="Google" id="ProtNLM"/>
    </source>
</evidence>
<organism evidence="3 4">
    <name type="scientific">Tersicoccus phoenicis</name>
    <dbReference type="NCBI Taxonomy" id="554083"/>
    <lineage>
        <taxon>Bacteria</taxon>
        <taxon>Bacillati</taxon>
        <taxon>Actinomycetota</taxon>
        <taxon>Actinomycetes</taxon>
        <taxon>Micrococcales</taxon>
        <taxon>Micrococcaceae</taxon>
        <taxon>Tersicoccus</taxon>
    </lineage>
</organism>
<feature type="transmembrane region" description="Helical" evidence="2">
    <location>
        <begin position="252"/>
        <end position="272"/>
    </location>
</feature>
<comment type="caution">
    <text evidence="3">The sequence shown here is derived from an EMBL/GenBank/DDBJ whole genome shotgun (WGS) entry which is preliminary data.</text>
</comment>
<evidence type="ECO:0000313" key="3">
    <source>
        <dbReference type="EMBL" id="OMH23958.1"/>
    </source>
</evidence>
<dbReference type="STRING" id="554083.BKD30_10070"/>
<name>A0A1R1L8S9_9MICC</name>
<evidence type="ECO:0000313" key="4">
    <source>
        <dbReference type="Proteomes" id="UP000187085"/>
    </source>
</evidence>
<feature type="transmembrane region" description="Helical" evidence="2">
    <location>
        <begin position="122"/>
        <end position="143"/>
    </location>
</feature>
<feature type="transmembrane region" description="Helical" evidence="2">
    <location>
        <begin position="305"/>
        <end position="326"/>
    </location>
</feature>
<dbReference type="EMBL" id="MRDE01000067">
    <property type="protein sequence ID" value="OMH23958.1"/>
    <property type="molecule type" value="Genomic_DNA"/>
</dbReference>
<feature type="transmembrane region" description="Helical" evidence="2">
    <location>
        <begin position="279"/>
        <end position="299"/>
    </location>
</feature>
<keyword evidence="2" id="KW-0472">Membrane</keyword>
<dbReference type="Proteomes" id="UP000187085">
    <property type="component" value="Unassembled WGS sequence"/>
</dbReference>
<feature type="transmembrane region" description="Helical" evidence="2">
    <location>
        <begin position="213"/>
        <end position="237"/>
    </location>
</feature>
<keyword evidence="2" id="KW-1133">Transmembrane helix</keyword>
<feature type="compositionally biased region" description="Basic and acidic residues" evidence="1">
    <location>
        <begin position="350"/>
        <end position="367"/>
    </location>
</feature>
<feature type="transmembrane region" description="Helical" evidence="2">
    <location>
        <begin position="97"/>
        <end position="116"/>
    </location>
</feature>
<dbReference type="Pfam" id="PF04657">
    <property type="entry name" value="DMT_YdcZ"/>
    <property type="match status" value="2"/>
</dbReference>
<dbReference type="InterPro" id="IPR006750">
    <property type="entry name" value="YdcZ"/>
</dbReference>
<dbReference type="RefSeq" id="WP_076704415.1">
    <property type="nucleotide sequence ID" value="NZ_MRDE01000067.1"/>
</dbReference>
<keyword evidence="2" id="KW-0812">Transmembrane</keyword>
<keyword evidence="4" id="KW-1185">Reference proteome</keyword>
<dbReference type="PANTHER" id="PTHR34821">
    <property type="entry name" value="INNER MEMBRANE PROTEIN YDCZ"/>
    <property type="match status" value="1"/>
</dbReference>
<feature type="transmembrane region" description="Helical" evidence="2">
    <location>
        <begin position="21"/>
        <end position="43"/>
    </location>
</feature>
<feature type="region of interest" description="Disordered" evidence="1">
    <location>
        <begin position="344"/>
        <end position="367"/>
    </location>
</feature>
<dbReference type="AlphaFoldDB" id="A0A1R1L8S9"/>
<protein>
    <recommendedName>
        <fullName evidence="5">EamA-like transporter family protein</fullName>
    </recommendedName>
</protein>
<feature type="transmembrane region" description="Helical" evidence="2">
    <location>
        <begin position="155"/>
        <end position="172"/>
    </location>
</feature>
<feature type="transmembrane region" description="Helical" evidence="2">
    <location>
        <begin position="184"/>
        <end position="201"/>
    </location>
</feature>
<gene>
    <name evidence="3" type="ORF">BKD30_10070</name>
</gene>
<dbReference type="PANTHER" id="PTHR34821:SF2">
    <property type="entry name" value="INNER MEMBRANE PROTEIN YDCZ"/>
    <property type="match status" value="1"/>
</dbReference>
<accession>A0A1R1L8S9</accession>
<proteinExistence type="predicted"/>